<feature type="domain" description="Glycosyltransferase 2-like" evidence="1">
    <location>
        <begin position="3"/>
        <end position="113"/>
    </location>
</feature>
<dbReference type="SUPFAM" id="SSF53448">
    <property type="entry name" value="Nucleotide-diphospho-sugar transferases"/>
    <property type="match status" value="1"/>
</dbReference>
<dbReference type="PANTHER" id="PTHR22916">
    <property type="entry name" value="GLYCOSYLTRANSFERASE"/>
    <property type="match status" value="1"/>
</dbReference>
<evidence type="ECO:0000259" key="1">
    <source>
        <dbReference type="Pfam" id="PF00535"/>
    </source>
</evidence>
<protein>
    <submittedName>
        <fullName evidence="2">Glycosyltransferase involved in cell wall bisynthesis</fullName>
    </submittedName>
</protein>
<evidence type="ECO:0000313" key="2">
    <source>
        <dbReference type="EMBL" id="SDI11469.1"/>
    </source>
</evidence>
<dbReference type="OrthoDB" id="9802649at2"/>
<proteinExistence type="predicted"/>
<reference evidence="2 3" key="1">
    <citation type="submission" date="2016-10" db="EMBL/GenBank/DDBJ databases">
        <authorList>
            <person name="de Groot N.N."/>
        </authorList>
    </citation>
    <scope>NUCLEOTIDE SEQUENCE [LARGE SCALE GENOMIC DNA]</scope>
    <source>
        <strain evidence="2 3">LMG 2247</strain>
    </source>
</reference>
<evidence type="ECO:0000313" key="3">
    <source>
        <dbReference type="Proteomes" id="UP000199706"/>
    </source>
</evidence>
<dbReference type="PANTHER" id="PTHR22916:SF3">
    <property type="entry name" value="UDP-GLCNAC:BETAGAL BETA-1,3-N-ACETYLGLUCOSAMINYLTRANSFERASE-LIKE PROTEIN 1"/>
    <property type="match status" value="1"/>
</dbReference>
<dbReference type="Pfam" id="PF00535">
    <property type="entry name" value="Glycos_transf_2"/>
    <property type="match status" value="1"/>
</dbReference>
<dbReference type="RefSeq" id="WP_090690471.1">
    <property type="nucleotide sequence ID" value="NZ_CADERL010000018.1"/>
</dbReference>
<dbReference type="InterPro" id="IPR029044">
    <property type="entry name" value="Nucleotide-diphossugar_trans"/>
</dbReference>
<dbReference type="Gene3D" id="3.90.550.10">
    <property type="entry name" value="Spore Coat Polysaccharide Biosynthesis Protein SpsA, Chain A"/>
    <property type="match status" value="1"/>
</dbReference>
<dbReference type="Proteomes" id="UP000199706">
    <property type="component" value="Unassembled WGS sequence"/>
</dbReference>
<name>A0A1G8HXS9_9BURK</name>
<gene>
    <name evidence="2" type="ORF">SAMN05216466_117112</name>
</gene>
<organism evidence="2 3">
    <name type="scientific">Paraburkholderia phenazinium</name>
    <dbReference type="NCBI Taxonomy" id="60549"/>
    <lineage>
        <taxon>Bacteria</taxon>
        <taxon>Pseudomonadati</taxon>
        <taxon>Pseudomonadota</taxon>
        <taxon>Betaproteobacteria</taxon>
        <taxon>Burkholderiales</taxon>
        <taxon>Burkholderiaceae</taxon>
        <taxon>Paraburkholderia</taxon>
    </lineage>
</organism>
<dbReference type="EMBL" id="FNCJ01000017">
    <property type="protein sequence ID" value="SDI11469.1"/>
    <property type="molecule type" value="Genomic_DNA"/>
</dbReference>
<dbReference type="CDD" id="cd04196">
    <property type="entry name" value="GT_2_like_d"/>
    <property type="match status" value="1"/>
</dbReference>
<dbReference type="InterPro" id="IPR001173">
    <property type="entry name" value="Glyco_trans_2-like"/>
</dbReference>
<dbReference type="AlphaFoldDB" id="A0A1G8HXS9"/>
<accession>A0A1G8HXS9</accession>
<dbReference type="GO" id="GO:0016758">
    <property type="term" value="F:hexosyltransferase activity"/>
    <property type="evidence" value="ECO:0007669"/>
    <property type="project" value="UniProtKB-ARBA"/>
</dbReference>
<sequence length="243" mass="27823">MISVCIATYNGEKYIREQLDSILMQLGPDDEVVVCDDRSSDKTLELIEAYHDPRIHVHRNETNLGHVRNFEKAISLSRGDYIFLSDQDDVWLPGRVQEMLGQMQRDASVALVASNFDLINDQGVSVGEYRLLGPVKRSRLRQVLAIFAGKSPYFGCTFLLKRNILSYCLPIPKDIESHDIWIALMASVFGRVVNISGATLKHRIHDRNMTTKSRRALSVVLKSRYYFIRSLAARVFCFKFKIH</sequence>
<keyword evidence="2" id="KW-0808">Transferase</keyword>